<evidence type="ECO:0008006" key="6">
    <source>
        <dbReference type="Google" id="ProtNLM"/>
    </source>
</evidence>
<feature type="transmembrane region" description="Helical" evidence="1">
    <location>
        <begin position="43"/>
        <end position="64"/>
    </location>
</feature>
<dbReference type="GeneID" id="91403017"/>
<dbReference type="Proteomes" id="UP000731519">
    <property type="component" value="Unassembled WGS sequence"/>
</dbReference>
<dbReference type="AlphaFoldDB" id="A0A1Y2NXW8"/>
<dbReference type="Proteomes" id="UP000194318">
    <property type="component" value="Unassembled WGS sequence"/>
</dbReference>
<evidence type="ECO:0000313" key="4">
    <source>
        <dbReference type="Proteomes" id="UP000194318"/>
    </source>
</evidence>
<dbReference type="InterPro" id="IPR056964">
    <property type="entry name" value="Phage_holin"/>
</dbReference>
<proteinExistence type="predicted"/>
<comment type="caution">
    <text evidence="3">The sequence shown here is derived from an EMBL/GenBank/DDBJ whole genome shotgun (WGS) entry which is preliminary data.</text>
</comment>
<dbReference type="Pfam" id="PF23778">
    <property type="entry name" value="Phage_holin_2"/>
    <property type="match status" value="1"/>
</dbReference>
<gene>
    <name evidence="3" type="ORF">BG846_02523</name>
    <name evidence="2" type="ORF">K701_14020</name>
</gene>
<name>A0A1Y2NXW8_STRFR</name>
<keyword evidence="1" id="KW-0812">Transmembrane</keyword>
<keyword evidence="5" id="KW-1185">Reference proteome</keyword>
<keyword evidence="1" id="KW-0472">Membrane</keyword>
<evidence type="ECO:0000313" key="2">
    <source>
        <dbReference type="EMBL" id="KAF0649219.1"/>
    </source>
</evidence>
<feature type="transmembrane region" description="Helical" evidence="1">
    <location>
        <begin position="70"/>
        <end position="89"/>
    </location>
</feature>
<dbReference type="EMBL" id="ASYR01000016">
    <property type="protein sequence ID" value="KAF0649219.1"/>
    <property type="molecule type" value="Genomic_DNA"/>
</dbReference>
<reference evidence="2 5" key="1">
    <citation type="submission" date="2013-05" db="EMBL/GenBank/DDBJ databases">
        <title>Genome Sequence of Streptomyces fradiae.</title>
        <authorList>
            <person name="Kirby R."/>
        </authorList>
    </citation>
    <scope>NUCLEOTIDE SEQUENCE [LARGE SCALE GENOMIC DNA]</scope>
    <source>
        <strain evidence="2 5">ATCC 10745</strain>
    </source>
</reference>
<sequence length="108" mass="11978">MREWGIDMWLNVAASAMAAIVCAGFVVVYHVRAAWWRSATGRHLMAVGVTLTLLFGYTVAINVWPQGCPAAVLRCVRTAVVVAIAGLMVQRTRMVLRAQHERRDREAV</sequence>
<reference evidence="3 4" key="2">
    <citation type="submission" date="2016-09" db="EMBL/GenBank/DDBJ databases">
        <title>Streptomyces fradiae DSM40063, a candidate organism with high potential of specific P450 cytochromes.</title>
        <authorList>
            <person name="Grumaz C."/>
            <person name="Vainshtein Y."/>
            <person name="Kirstahler P."/>
            <person name="Sohn K."/>
        </authorList>
    </citation>
    <scope>NUCLEOTIDE SEQUENCE [LARGE SCALE GENOMIC DNA]</scope>
    <source>
        <strain evidence="3 4">DSM 40063</strain>
    </source>
</reference>
<evidence type="ECO:0000313" key="3">
    <source>
        <dbReference type="EMBL" id="OSY51849.1"/>
    </source>
</evidence>
<dbReference type="EMBL" id="MIFZ01000217">
    <property type="protein sequence ID" value="OSY51849.1"/>
    <property type="molecule type" value="Genomic_DNA"/>
</dbReference>
<keyword evidence="1" id="KW-1133">Transmembrane helix</keyword>
<organism evidence="3 4">
    <name type="scientific">Streptomyces fradiae ATCC 10745 = DSM 40063</name>
    <dbReference type="NCBI Taxonomy" id="1319510"/>
    <lineage>
        <taxon>Bacteria</taxon>
        <taxon>Bacillati</taxon>
        <taxon>Actinomycetota</taxon>
        <taxon>Actinomycetes</taxon>
        <taxon>Kitasatosporales</taxon>
        <taxon>Streptomycetaceae</taxon>
        <taxon>Streptomyces</taxon>
    </lineage>
</organism>
<feature type="transmembrane region" description="Helical" evidence="1">
    <location>
        <begin position="12"/>
        <end position="31"/>
    </location>
</feature>
<evidence type="ECO:0000256" key="1">
    <source>
        <dbReference type="SAM" id="Phobius"/>
    </source>
</evidence>
<protein>
    <recommendedName>
        <fullName evidence="6">Holin</fullName>
    </recommendedName>
</protein>
<dbReference type="RefSeq" id="WP_051838997.1">
    <property type="nucleotide sequence ID" value="NZ_ASYR01000016.1"/>
</dbReference>
<accession>A0A1Y2NXW8</accession>
<evidence type="ECO:0000313" key="5">
    <source>
        <dbReference type="Proteomes" id="UP000731519"/>
    </source>
</evidence>